<dbReference type="PANTHER" id="PTHR11264">
    <property type="entry name" value="URACIL-DNA GLYCOSYLASE"/>
    <property type="match status" value="1"/>
</dbReference>
<proteinExistence type="inferred from homology"/>
<dbReference type="PANTHER" id="PTHR11264:SF0">
    <property type="entry name" value="URACIL-DNA GLYCOSYLASE"/>
    <property type="match status" value="1"/>
</dbReference>
<evidence type="ECO:0000256" key="2">
    <source>
        <dbReference type="ARBA" id="ARBA00022763"/>
    </source>
</evidence>
<dbReference type="InterPro" id="IPR036895">
    <property type="entry name" value="Uracil-DNA_glycosylase-like_sf"/>
</dbReference>
<feature type="active site" description="Proton acceptor" evidence="5">
    <location>
        <position position="98"/>
    </location>
</feature>
<evidence type="ECO:0000256" key="1">
    <source>
        <dbReference type="ARBA" id="ARBA00008184"/>
    </source>
</evidence>
<protein>
    <submittedName>
        <fullName evidence="7">Uracil-DNA glycosylase</fullName>
    </submittedName>
</protein>
<keyword evidence="8" id="KW-1185">Reference proteome</keyword>
<evidence type="ECO:0000313" key="8">
    <source>
        <dbReference type="Proteomes" id="UP000762676"/>
    </source>
</evidence>
<comment type="similarity">
    <text evidence="1">Belongs to the uracil-DNA glycosylase (UDG) superfamily. UNG family.</text>
</comment>
<feature type="non-terminal residue" evidence="7">
    <location>
        <position position="105"/>
    </location>
</feature>
<dbReference type="Proteomes" id="UP000762676">
    <property type="component" value="Unassembled WGS sequence"/>
</dbReference>
<evidence type="ECO:0000313" key="7">
    <source>
        <dbReference type="EMBL" id="GFR68511.1"/>
    </source>
</evidence>
<keyword evidence="4" id="KW-0234">DNA repair</keyword>
<dbReference type="InterPro" id="IPR002043">
    <property type="entry name" value="UDG_fam1"/>
</dbReference>
<organism evidence="7 8">
    <name type="scientific">Elysia marginata</name>
    <dbReference type="NCBI Taxonomy" id="1093978"/>
    <lineage>
        <taxon>Eukaryota</taxon>
        <taxon>Metazoa</taxon>
        <taxon>Spiralia</taxon>
        <taxon>Lophotrochozoa</taxon>
        <taxon>Mollusca</taxon>
        <taxon>Gastropoda</taxon>
        <taxon>Heterobranchia</taxon>
        <taxon>Euthyneura</taxon>
        <taxon>Panpulmonata</taxon>
        <taxon>Sacoglossa</taxon>
        <taxon>Placobranchoidea</taxon>
        <taxon>Plakobranchidae</taxon>
        <taxon>Elysia</taxon>
    </lineage>
</organism>
<keyword evidence="3" id="KW-0378">Hydrolase</keyword>
<evidence type="ECO:0000256" key="3">
    <source>
        <dbReference type="ARBA" id="ARBA00022801"/>
    </source>
</evidence>
<dbReference type="GO" id="GO:0097510">
    <property type="term" value="P:base-excision repair, AP site formation via deaminated base removal"/>
    <property type="evidence" value="ECO:0007669"/>
    <property type="project" value="TreeGrafter"/>
</dbReference>
<comment type="caution">
    <text evidence="7">The sequence shown here is derived from an EMBL/GenBank/DDBJ whole genome shotgun (WGS) entry which is preliminary data.</text>
</comment>
<dbReference type="SUPFAM" id="SSF52141">
    <property type="entry name" value="Uracil-DNA glycosylase-like"/>
    <property type="match status" value="1"/>
</dbReference>
<reference evidence="7 8" key="1">
    <citation type="journal article" date="2021" name="Elife">
        <title>Chloroplast acquisition without the gene transfer in kleptoplastic sea slugs, Plakobranchus ocellatus.</title>
        <authorList>
            <person name="Maeda T."/>
            <person name="Takahashi S."/>
            <person name="Yoshida T."/>
            <person name="Shimamura S."/>
            <person name="Takaki Y."/>
            <person name="Nagai Y."/>
            <person name="Toyoda A."/>
            <person name="Suzuki Y."/>
            <person name="Arimoto A."/>
            <person name="Ishii H."/>
            <person name="Satoh N."/>
            <person name="Nishiyama T."/>
            <person name="Hasebe M."/>
            <person name="Maruyama T."/>
            <person name="Minagawa J."/>
            <person name="Obokata J."/>
            <person name="Shigenobu S."/>
        </authorList>
    </citation>
    <scope>NUCLEOTIDE SEQUENCE [LARGE SCALE GENOMIC DNA]</scope>
</reference>
<evidence type="ECO:0000256" key="4">
    <source>
        <dbReference type="ARBA" id="ARBA00023204"/>
    </source>
</evidence>
<dbReference type="InterPro" id="IPR018085">
    <property type="entry name" value="Ura-DNA_Glyclase_AS"/>
</dbReference>
<feature type="region of interest" description="Disordered" evidence="6">
    <location>
        <begin position="1"/>
        <end position="25"/>
    </location>
</feature>
<evidence type="ECO:0000256" key="5">
    <source>
        <dbReference type="PROSITE-ProRule" id="PRU10072"/>
    </source>
</evidence>
<accession>A0AAV4F7U8</accession>
<gene>
    <name evidence="7" type="ORF">ElyMa_005610300</name>
</gene>
<dbReference type="Gene3D" id="3.40.470.10">
    <property type="entry name" value="Uracil-DNA glycosylase-like domain"/>
    <property type="match status" value="1"/>
</dbReference>
<dbReference type="AlphaFoldDB" id="A0AAV4F7U8"/>
<name>A0AAV4F7U8_9GAST</name>
<keyword evidence="2" id="KW-0227">DNA damage</keyword>
<dbReference type="PROSITE" id="PS00130">
    <property type="entry name" value="U_DNA_GLYCOSYLASE"/>
    <property type="match status" value="1"/>
</dbReference>
<dbReference type="EMBL" id="BMAT01011207">
    <property type="protein sequence ID" value="GFR68511.1"/>
    <property type="molecule type" value="Genomic_DNA"/>
</dbReference>
<evidence type="ECO:0000256" key="6">
    <source>
        <dbReference type="SAM" id="MobiDB-lite"/>
    </source>
</evidence>
<sequence>MPRKASKRAAETSASENPSKGKKIKNCESTGLKQYLTKQEWINVLQDEFGQDYFKAMEKMVNDEISSGKVVYPPKDLIFNALNRTAPKDVKILLLGQDPYHGEGQ</sequence>
<dbReference type="GO" id="GO:0004844">
    <property type="term" value="F:uracil DNA N-glycosylase activity"/>
    <property type="evidence" value="ECO:0007669"/>
    <property type="project" value="InterPro"/>
</dbReference>